<evidence type="ECO:0000313" key="1">
    <source>
        <dbReference type="EMBL" id="ODP27110.1"/>
    </source>
</evidence>
<keyword evidence="1" id="KW-0413">Isomerase</keyword>
<dbReference type="Gene3D" id="2.70.98.10">
    <property type="match status" value="1"/>
</dbReference>
<keyword evidence="2" id="KW-1185">Reference proteome</keyword>
<dbReference type="PANTHER" id="PTHR10091:SF0">
    <property type="entry name" value="GALACTOSE MUTAROTASE"/>
    <property type="match status" value="1"/>
</dbReference>
<gene>
    <name evidence="1" type="ORF">PTI45_03530</name>
</gene>
<dbReference type="EC" id="5.1.3.3" evidence="1"/>
<proteinExistence type="predicted"/>
<dbReference type="PANTHER" id="PTHR10091">
    <property type="entry name" value="ALDOSE-1-EPIMERASE"/>
    <property type="match status" value="1"/>
</dbReference>
<dbReference type="SUPFAM" id="SSF74650">
    <property type="entry name" value="Galactose mutarotase-like"/>
    <property type="match status" value="1"/>
</dbReference>
<dbReference type="EMBL" id="MDER01000067">
    <property type="protein sequence ID" value="ODP27110.1"/>
    <property type="molecule type" value="Genomic_DNA"/>
</dbReference>
<protein>
    <submittedName>
        <fullName evidence="1">Aldose 1-epimerase</fullName>
        <ecNumber evidence="1">5.1.3.3</ecNumber>
    </submittedName>
</protein>
<sequence>MKVTKGTWNGYDTYILKSQQLEVTLLPRLGNNVIGIRDLQEDREILRRPEESDLDFYLQKPYHFGMPMLMPPGRIRRGHFEYSGTTYQFDQNTANDNHIHGLHRTQAWRVSDIDENDEGCTLTTELLTADDPNWMRQYPIPLQLEMTLQLQGTSLMQRMKITNLGDTSAPFGFGLHTWFLLDGEPQRWTLNIPVSDQLLQDAEQIPTGEVVPLEEWEELNTGMNMANRNWDNLLRIGDKRPVSAELTRDDGYGIRYSADPDYFKYWVLYTKGESDQYLCIEPYTTLPDAANSTHSQDFTGLIDVAPEQPVEFSLQIDVIEKYTQLK</sequence>
<name>A0A1E3L2B8_9BACL</name>
<dbReference type="PATRIC" id="fig|1886670.3.peg.3570"/>
<dbReference type="AlphaFoldDB" id="A0A1E3L2B8"/>
<dbReference type="RefSeq" id="WP_069328899.1">
    <property type="nucleotide sequence ID" value="NZ_MDER01000067.1"/>
</dbReference>
<reference evidence="1 2" key="1">
    <citation type="submission" date="2016-08" db="EMBL/GenBank/DDBJ databases">
        <title>Genome sequencing of Paenibacillus sp. TI45-13ar, isolated from Korean traditional nuruk.</title>
        <authorList>
            <person name="Kim S.-J."/>
        </authorList>
    </citation>
    <scope>NUCLEOTIDE SEQUENCE [LARGE SCALE GENOMIC DNA]</scope>
    <source>
        <strain evidence="1 2">TI45-13ar</strain>
    </source>
</reference>
<evidence type="ECO:0000313" key="2">
    <source>
        <dbReference type="Proteomes" id="UP000094578"/>
    </source>
</evidence>
<dbReference type="InterPro" id="IPR011013">
    <property type="entry name" value="Gal_mutarotase_sf_dom"/>
</dbReference>
<dbReference type="GO" id="GO:0030246">
    <property type="term" value="F:carbohydrate binding"/>
    <property type="evidence" value="ECO:0007669"/>
    <property type="project" value="InterPro"/>
</dbReference>
<comment type="caution">
    <text evidence="1">The sequence shown here is derived from an EMBL/GenBank/DDBJ whole genome shotgun (WGS) entry which is preliminary data.</text>
</comment>
<dbReference type="GO" id="GO:0004034">
    <property type="term" value="F:aldose 1-epimerase activity"/>
    <property type="evidence" value="ECO:0007669"/>
    <property type="project" value="UniProtKB-EC"/>
</dbReference>
<dbReference type="GO" id="GO:0006006">
    <property type="term" value="P:glucose metabolic process"/>
    <property type="evidence" value="ECO:0007669"/>
    <property type="project" value="TreeGrafter"/>
</dbReference>
<dbReference type="Pfam" id="PF01263">
    <property type="entry name" value="Aldose_epim"/>
    <property type="match status" value="1"/>
</dbReference>
<accession>A0A1E3L2B8</accession>
<dbReference type="GO" id="GO:0033499">
    <property type="term" value="P:galactose catabolic process via UDP-galactose, Leloir pathway"/>
    <property type="evidence" value="ECO:0007669"/>
    <property type="project" value="TreeGrafter"/>
</dbReference>
<dbReference type="InterPro" id="IPR014718">
    <property type="entry name" value="GH-type_carb-bd"/>
</dbReference>
<dbReference type="Proteomes" id="UP000094578">
    <property type="component" value="Unassembled WGS sequence"/>
</dbReference>
<organism evidence="1 2">
    <name type="scientific">Paenibacillus nuruki</name>
    <dbReference type="NCBI Taxonomy" id="1886670"/>
    <lineage>
        <taxon>Bacteria</taxon>
        <taxon>Bacillati</taxon>
        <taxon>Bacillota</taxon>
        <taxon>Bacilli</taxon>
        <taxon>Bacillales</taxon>
        <taxon>Paenibacillaceae</taxon>
        <taxon>Paenibacillus</taxon>
    </lineage>
</organism>
<dbReference type="CDD" id="cd01081">
    <property type="entry name" value="Aldose_epim"/>
    <property type="match status" value="1"/>
</dbReference>
<dbReference type="STRING" id="1886670.PTI45_03530"/>
<dbReference type="InterPro" id="IPR008183">
    <property type="entry name" value="Aldose_1/G6P_1-epimerase"/>
</dbReference>